<dbReference type="InterPro" id="IPR050416">
    <property type="entry name" value="FAD-linked_Oxidoreductase"/>
</dbReference>
<protein>
    <submittedName>
        <fullName evidence="8">FAD-linked oxidoreductase</fullName>
    </submittedName>
</protein>
<evidence type="ECO:0000313" key="8">
    <source>
        <dbReference type="EMBL" id="OQV22706.1"/>
    </source>
</evidence>
<evidence type="ECO:0000256" key="6">
    <source>
        <dbReference type="SAM" id="SignalP"/>
    </source>
</evidence>
<keyword evidence="4" id="KW-0274">FAD</keyword>
<keyword evidence="5" id="KW-0560">Oxidoreductase</keyword>
<name>A0A1W0X5A0_HYPEX</name>
<feature type="chain" id="PRO_5012890349" evidence="6">
    <location>
        <begin position="22"/>
        <end position="606"/>
    </location>
</feature>
<dbReference type="AlphaFoldDB" id="A0A1W0X5A0"/>
<dbReference type="EMBL" id="MTYJ01000016">
    <property type="protein sequence ID" value="OQV22706.1"/>
    <property type="molecule type" value="Genomic_DNA"/>
</dbReference>
<dbReference type="Proteomes" id="UP000192578">
    <property type="component" value="Unassembled WGS sequence"/>
</dbReference>
<evidence type="ECO:0000256" key="4">
    <source>
        <dbReference type="ARBA" id="ARBA00022827"/>
    </source>
</evidence>
<dbReference type="InterPro" id="IPR016169">
    <property type="entry name" value="FAD-bd_PCMH_sub2"/>
</dbReference>
<evidence type="ECO:0000313" key="9">
    <source>
        <dbReference type="Proteomes" id="UP000192578"/>
    </source>
</evidence>
<evidence type="ECO:0000259" key="7">
    <source>
        <dbReference type="PROSITE" id="PS51387"/>
    </source>
</evidence>
<dbReference type="UniPathway" id="UPA00991">
    <property type="reaction ID" value="UER00939"/>
</dbReference>
<dbReference type="GO" id="GO:0016491">
    <property type="term" value="F:oxidoreductase activity"/>
    <property type="evidence" value="ECO:0007669"/>
    <property type="project" value="UniProtKB-KW"/>
</dbReference>
<feature type="domain" description="FAD-binding PCMH-type" evidence="7">
    <location>
        <begin position="134"/>
        <end position="323"/>
    </location>
</feature>
<keyword evidence="3" id="KW-0285">Flavoprotein</keyword>
<keyword evidence="9" id="KW-1185">Reference proteome</keyword>
<dbReference type="PANTHER" id="PTHR42973">
    <property type="entry name" value="BINDING OXIDOREDUCTASE, PUTATIVE (AFU_ORTHOLOGUE AFUA_1G17690)-RELATED"/>
    <property type="match status" value="1"/>
</dbReference>
<dbReference type="PROSITE" id="PS51387">
    <property type="entry name" value="FAD_PCMH"/>
    <property type="match status" value="1"/>
</dbReference>
<comment type="cofactor">
    <cofactor evidence="1">
        <name>FAD</name>
        <dbReference type="ChEBI" id="CHEBI:57692"/>
    </cofactor>
</comment>
<keyword evidence="6" id="KW-0732">Signal</keyword>
<evidence type="ECO:0000256" key="2">
    <source>
        <dbReference type="ARBA" id="ARBA00005466"/>
    </source>
</evidence>
<dbReference type="InterPro" id="IPR006094">
    <property type="entry name" value="Oxid_FAD_bind_N"/>
</dbReference>
<comment type="similarity">
    <text evidence="2">Belongs to the oxygen-dependent FAD-linked oxidoreductase family.</text>
</comment>
<dbReference type="InterPro" id="IPR036318">
    <property type="entry name" value="FAD-bd_PCMH-like_sf"/>
</dbReference>
<accession>A0A1W0X5A0</accession>
<evidence type="ECO:0000256" key="3">
    <source>
        <dbReference type="ARBA" id="ARBA00022630"/>
    </source>
</evidence>
<dbReference type="InterPro" id="IPR006093">
    <property type="entry name" value="Oxy_OxRdtase_FAD_BS"/>
</dbReference>
<dbReference type="PANTHER" id="PTHR42973:SF39">
    <property type="entry name" value="FAD-BINDING PCMH-TYPE DOMAIN-CONTAINING PROTEIN"/>
    <property type="match status" value="1"/>
</dbReference>
<dbReference type="PROSITE" id="PS00862">
    <property type="entry name" value="OX2_COVAL_FAD"/>
    <property type="match status" value="1"/>
</dbReference>
<reference evidence="9" key="1">
    <citation type="submission" date="2017-01" db="EMBL/GenBank/DDBJ databases">
        <title>Comparative genomics of anhydrobiosis in the tardigrade Hypsibius dujardini.</title>
        <authorList>
            <person name="Yoshida Y."/>
            <person name="Koutsovoulos G."/>
            <person name="Laetsch D."/>
            <person name="Stevens L."/>
            <person name="Kumar S."/>
            <person name="Horikawa D."/>
            <person name="Ishino K."/>
            <person name="Komine S."/>
            <person name="Tomita M."/>
            <person name="Blaxter M."/>
            <person name="Arakawa K."/>
        </authorList>
    </citation>
    <scope>NUCLEOTIDE SEQUENCE [LARGE SCALE GENOMIC DNA]</scope>
    <source>
        <strain evidence="9">Z151</strain>
    </source>
</reference>
<dbReference type="GO" id="GO:0071949">
    <property type="term" value="F:FAD binding"/>
    <property type="evidence" value="ECO:0007669"/>
    <property type="project" value="InterPro"/>
</dbReference>
<sequence length="606" mass="65809">MTAASAVTRLDLLRCLGMVVALILHAEGGHSTSSFDSSNSGCRCLTGQSCFPSADELSYFNNSLVGGRLILPRPTAWPCYQPHFNADSCTAVENNFTDGFFRASNAGSMQSWNFEDDGEKRCPLETAKDSHAQCDQGRVPVYGVQAESVSDIQETIRFAANHNLRLFVKSTGHDYLGRSAAPGSFLLWMHKYRHINVSMSFVPTGCSSSYPPKPVITVGGGPQWAEVYTRVSVDTNDKYVLVGGMCPTVGGAGGFVMSGGHSPMGPTFGLAVDHVLQFQLVTADGKVHTINECQDPDLFWAMKGGGPGTFGVMTSVTYQLQPSPTFFTGMKIFAAPALNGTLLTPQQIKDIFRAFARQVHIFDENRVGGYIEINPLIGLDARMLILASEADAKQIAAGFAAGFAELVQQGVLKISTQFNSFDTFFAWKASDPSPAVEIQGGRFEIGTRLIPLSALDHPEKLGEALAQAAAGVDDFILYMVAGRGVRERDDGGEKVSTTPAWRRAVFNAEVINAWSFNTSDQGIAEKVAGIQAGLDILRKAYPDSGTYFAEANLEPDFQQALWGKNNYERLLKIKARVDPDDLFMCKQCVGSEKWDASGNCRQRHSY</sequence>
<dbReference type="Pfam" id="PF01565">
    <property type="entry name" value="FAD_binding_4"/>
    <property type="match status" value="1"/>
</dbReference>
<organism evidence="8 9">
    <name type="scientific">Hypsibius exemplaris</name>
    <name type="common">Freshwater tardigrade</name>
    <dbReference type="NCBI Taxonomy" id="2072580"/>
    <lineage>
        <taxon>Eukaryota</taxon>
        <taxon>Metazoa</taxon>
        <taxon>Ecdysozoa</taxon>
        <taxon>Tardigrada</taxon>
        <taxon>Eutardigrada</taxon>
        <taxon>Parachela</taxon>
        <taxon>Hypsibioidea</taxon>
        <taxon>Hypsibiidae</taxon>
        <taxon>Hypsibius</taxon>
    </lineage>
</organism>
<proteinExistence type="inferred from homology"/>
<dbReference type="SUPFAM" id="SSF56176">
    <property type="entry name" value="FAD-binding/transporter-associated domain-like"/>
    <property type="match status" value="1"/>
</dbReference>
<feature type="signal peptide" evidence="6">
    <location>
        <begin position="1"/>
        <end position="21"/>
    </location>
</feature>
<dbReference type="Pfam" id="PF08031">
    <property type="entry name" value="BBE"/>
    <property type="match status" value="1"/>
</dbReference>
<dbReference type="InterPro" id="IPR016166">
    <property type="entry name" value="FAD-bd_PCMH"/>
</dbReference>
<evidence type="ECO:0000256" key="1">
    <source>
        <dbReference type="ARBA" id="ARBA00001974"/>
    </source>
</evidence>
<dbReference type="OrthoDB" id="9983560at2759"/>
<comment type="caution">
    <text evidence="8">The sequence shown here is derived from an EMBL/GenBank/DDBJ whole genome shotgun (WGS) entry which is preliminary data.</text>
</comment>
<evidence type="ECO:0000256" key="5">
    <source>
        <dbReference type="ARBA" id="ARBA00023002"/>
    </source>
</evidence>
<gene>
    <name evidence="8" type="ORF">BV898_03535</name>
</gene>
<dbReference type="InterPro" id="IPR012951">
    <property type="entry name" value="BBE"/>
</dbReference>
<dbReference type="Gene3D" id="3.30.465.10">
    <property type="match status" value="2"/>
</dbReference>